<accession>A0A1C5ITC7</accession>
<evidence type="ECO:0000313" key="3">
    <source>
        <dbReference type="EMBL" id="SCG61617.1"/>
    </source>
</evidence>
<evidence type="ECO:0000313" key="4">
    <source>
        <dbReference type="Proteomes" id="UP000198215"/>
    </source>
</evidence>
<dbReference type="RefSeq" id="WP_088976839.1">
    <property type="nucleotide sequence ID" value="NZ_LT607753.1"/>
</dbReference>
<keyword evidence="2" id="KW-0732">Signal</keyword>
<feature type="signal peptide" evidence="2">
    <location>
        <begin position="1"/>
        <end position="31"/>
    </location>
</feature>
<keyword evidence="1" id="KW-0812">Transmembrane</keyword>
<keyword evidence="1" id="KW-1133">Transmembrane helix</keyword>
<organism evidence="3 4">
    <name type="scientific">Micromonospora coxensis</name>
    <dbReference type="NCBI Taxonomy" id="356852"/>
    <lineage>
        <taxon>Bacteria</taxon>
        <taxon>Bacillati</taxon>
        <taxon>Actinomycetota</taxon>
        <taxon>Actinomycetes</taxon>
        <taxon>Micromonosporales</taxon>
        <taxon>Micromonosporaceae</taxon>
        <taxon>Micromonospora</taxon>
    </lineage>
</organism>
<feature type="chain" id="PRO_5008719103" evidence="2">
    <location>
        <begin position="32"/>
        <end position="513"/>
    </location>
</feature>
<protein>
    <submittedName>
        <fullName evidence="3">LPXTG-motif cell wall anchor domain-containing protein</fullName>
    </submittedName>
</protein>
<evidence type="ECO:0000256" key="1">
    <source>
        <dbReference type="SAM" id="Phobius"/>
    </source>
</evidence>
<dbReference type="EMBL" id="LT607753">
    <property type="protein sequence ID" value="SCG61617.1"/>
    <property type="molecule type" value="Genomic_DNA"/>
</dbReference>
<dbReference type="NCBIfam" id="TIGR01167">
    <property type="entry name" value="LPXTG_anchor"/>
    <property type="match status" value="1"/>
</dbReference>
<keyword evidence="4" id="KW-1185">Reference proteome</keyword>
<proteinExistence type="predicted"/>
<feature type="transmembrane region" description="Helical" evidence="1">
    <location>
        <begin position="485"/>
        <end position="504"/>
    </location>
</feature>
<gene>
    <name evidence="3" type="ORF">GA0070614_3380</name>
</gene>
<evidence type="ECO:0000256" key="2">
    <source>
        <dbReference type="SAM" id="SignalP"/>
    </source>
</evidence>
<reference evidence="4" key="1">
    <citation type="submission" date="2016-06" db="EMBL/GenBank/DDBJ databases">
        <authorList>
            <person name="Varghese N."/>
            <person name="Submissions Spin"/>
        </authorList>
    </citation>
    <scope>NUCLEOTIDE SEQUENCE [LARGE SCALE GENOMIC DNA]</scope>
    <source>
        <strain evidence="4">DSM 45161</strain>
    </source>
</reference>
<dbReference type="Proteomes" id="UP000198215">
    <property type="component" value="Chromosome I"/>
</dbReference>
<name>A0A1C5ITC7_9ACTN</name>
<dbReference type="OrthoDB" id="3967140at2"/>
<sequence length="513" mass="52749">MLTQSARRRLARLGVAGALVAASAVATPAAAEPASDGVLVHANDALIAVGGVQRYVGLFAAADGLPEVLTVTVERSAVTGFATVVPAEDTTGCTATGTVLSCATTATRLENDGLLLAVTAKGTAEPGDKGDLVFDLRQKDGPSVVTTRATVEVGAGVDLRAQDLWRTTAAPGETVRTPFGVANVGDTTVRETVLLLSTVPAPARRHGNCSYRELSGDQLTVCRFADEIPPGAAVQLDDSAGLRVAADSWAPSTQFGWALWFTPDDYEEFTASLPTDGWQRGAGRDLELVPATDTLARSLRQTDRTPWDNSTRVRIDVTGDQRADVAATGAHLPGAVGATVTARIGYVNNGPAMINTSGPGGIETRARVVVPDGVTVLTAPEQCAPGTGETPTGTHGEPGGRIYFCEWHEVTHKGDAVVLPFDLRVDELGGAPGAVQLRHYEVAEGERVADLNPKNDSAPLVIRAAGGNGGGDGGSLPITGGSTGLVAGIGGLLLAAGVGGYVLARRRSTRFVA</sequence>
<keyword evidence="1" id="KW-0472">Membrane</keyword>
<dbReference type="AlphaFoldDB" id="A0A1C5ITC7"/>